<keyword evidence="3 8" id="KW-0436">Ligase</keyword>
<dbReference type="InterPro" id="IPR009008">
    <property type="entry name" value="Val/Leu/Ile-tRNA-synth_edit"/>
</dbReference>
<dbReference type="EC" id="6.1.1.4" evidence="2"/>
<dbReference type="GO" id="GO:0004823">
    <property type="term" value="F:leucine-tRNA ligase activity"/>
    <property type="evidence" value="ECO:0007669"/>
    <property type="project" value="UniProtKB-EC"/>
</dbReference>
<dbReference type="InterPro" id="IPR002302">
    <property type="entry name" value="Leu-tRNA-ligase"/>
</dbReference>
<dbReference type="InterPro" id="IPR014729">
    <property type="entry name" value="Rossmann-like_a/b/a_fold"/>
</dbReference>
<organism evidence="11 12">
    <name type="scientific">Coptis chinensis</name>
    <dbReference type="NCBI Taxonomy" id="261450"/>
    <lineage>
        <taxon>Eukaryota</taxon>
        <taxon>Viridiplantae</taxon>
        <taxon>Streptophyta</taxon>
        <taxon>Embryophyta</taxon>
        <taxon>Tracheophyta</taxon>
        <taxon>Spermatophyta</taxon>
        <taxon>Magnoliopsida</taxon>
        <taxon>Ranunculales</taxon>
        <taxon>Ranunculaceae</taxon>
        <taxon>Coptidoideae</taxon>
        <taxon>Coptis</taxon>
    </lineage>
</organism>
<evidence type="ECO:0000256" key="2">
    <source>
        <dbReference type="ARBA" id="ARBA00013164"/>
    </source>
</evidence>
<gene>
    <name evidence="11" type="ORF">IFM89_022233</name>
</gene>
<feature type="domain" description="Methionyl/Leucyl tRNA synthetase" evidence="9">
    <location>
        <begin position="7"/>
        <end position="68"/>
    </location>
</feature>
<dbReference type="InterPro" id="IPR025709">
    <property type="entry name" value="Leu_tRNA-synth_edit"/>
</dbReference>
<evidence type="ECO:0000256" key="8">
    <source>
        <dbReference type="RuleBase" id="RU363039"/>
    </source>
</evidence>
<sequence>QCSGAGLHVGHPLGYTTTDILARYKRMQGFNVLHPMGWDAFGLPAEQYAIQIGTHPKVTTMRNIERFRPKCYQLVPRSPRVTVLANEEVINGVSERGGHPVIRKPMHQWMLKITAYVDRLLEDLDGLDLPESIKDMQRNWIGRSEGAEVEFCILNRDGHEKGVKLTVYTTRPDTIFGATKGPINLLILRYLVVTPEHPLLSSILSDSHRKCVEEYRELASRRSELERIELHKEKTGVFSGSYARNPASGEAIPIWVADYVLGSAMVVPRTIMVVHSPRFS</sequence>
<evidence type="ECO:0000259" key="9">
    <source>
        <dbReference type="Pfam" id="PF09334"/>
    </source>
</evidence>
<dbReference type="GO" id="GO:0005524">
    <property type="term" value="F:ATP binding"/>
    <property type="evidence" value="ECO:0007669"/>
    <property type="project" value="UniProtKB-KW"/>
</dbReference>
<accession>A0A835LSE4</accession>
<keyword evidence="4 8" id="KW-0547">Nucleotide-binding</keyword>
<dbReference type="SUPFAM" id="SSF50677">
    <property type="entry name" value="ValRS/IleRS/LeuRS editing domain"/>
    <property type="match status" value="1"/>
</dbReference>
<dbReference type="Pfam" id="PF09334">
    <property type="entry name" value="tRNA-synt_1g"/>
    <property type="match status" value="1"/>
</dbReference>
<evidence type="ECO:0000313" key="12">
    <source>
        <dbReference type="Proteomes" id="UP000631114"/>
    </source>
</evidence>
<dbReference type="PANTHER" id="PTHR43740">
    <property type="entry name" value="LEUCYL-TRNA SYNTHETASE"/>
    <property type="match status" value="1"/>
</dbReference>
<comment type="similarity">
    <text evidence="1 8">Belongs to the class-I aminoacyl-tRNA synthetase family.</text>
</comment>
<evidence type="ECO:0000313" key="11">
    <source>
        <dbReference type="EMBL" id="KAF9601704.1"/>
    </source>
</evidence>
<evidence type="ECO:0000256" key="7">
    <source>
        <dbReference type="ARBA" id="ARBA00023146"/>
    </source>
</evidence>
<dbReference type="Gene3D" id="3.90.740.10">
    <property type="entry name" value="Valyl/Leucyl/Isoleucyl-tRNA synthetase, editing domain"/>
    <property type="match status" value="1"/>
</dbReference>
<comment type="caution">
    <text evidence="11">The sequence shown here is derived from an EMBL/GenBank/DDBJ whole genome shotgun (WGS) entry which is preliminary data.</text>
</comment>
<dbReference type="GO" id="GO:0006429">
    <property type="term" value="P:leucyl-tRNA aminoacylation"/>
    <property type="evidence" value="ECO:0007669"/>
    <property type="project" value="InterPro"/>
</dbReference>
<dbReference type="Pfam" id="PF13603">
    <property type="entry name" value="tRNA-synt_1_2"/>
    <property type="match status" value="1"/>
</dbReference>
<keyword evidence="5 8" id="KW-0067">ATP-binding</keyword>
<evidence type="ECO:0000256" key="4">
    <source>
        <dbReference type="ARBA" id="ARBA00022741"/>
    </source>
</evidence>
<dbReference type="InterPro" id="IPR015413">
    <property type="entry name" value="Methionyl/Leucyl_tRNA_Synth"/>
</dbReference>
<reference evidence="11 12" key="1">
    <citation type="submission" date="2020-10" db="EMBL/GenBank/DDBJ databases">
        <title>The Coptis chinensis genome and diversification of protoberbering-type alkaloids.</title>
        <authorList>
            <person name="Wang B."/>
            <person name="Shu S."/>
            <person name="Song C."/>
            <person name="Liu Y."/>
        </authorList>
    </citation>
    <scope>NUCLEOTIDE SEQUENCE [LARGE SCALE GENOMIC DNA]</scope>
    <source>
        <strain evidence="11">HL-2020</strain>
        <tissue evidence="11">Leaf</tissue>
    </source>
</reference>
<dbReference type="EMBL" id="JADFTS010000006">
    <property type="protein sequence ID" value="KAF9601704.1"/>
    <property type="molecule type" value="Genomic_DNA"/>
</dbReference>
<dbReference type="PANTHER" id="PTHR43740:SF2">
    <property type="entry name" value="LEUCINE--TRNA LIGASE, MITOCHONDRIAL"/>
    <property type="match status" value="1"/>
</dbReference>
<keyword evidence="12" id="KW-1185">Reference proteome</keyword>
<dbReference type="Gene3D" id="3.40.50.620">
    <property type="entry name" value="HUPs"/>
    <property type="match status" value="2"/>
</dbReference>
<evidence type="ECO:0000256" key="5">
    <source>
        <dbReference type="ARBA" id="ARBA00022840"/>
    </source>
</evidence>
<evidence type="ECO:0000256" key="6">
    <source>
        <dbReference type="ARBA" id="ARBA00022917"/>
    </source>
</evidence>
<evidence type="ECO:0000256" key="1">
    <source>
        <dbReference type="ARBA" id="ARBA00005594"/>
    </source>
</evidence>
<keyword evidence="6 8" id="KW-0648">Protein biosynthesis</keyword>
<feature type="non-terminal residue" evidence="11">
    <location>
        <position position="1"/>
    </location>
</feature>
<dbReference type="GO" id="GO:0005829">
    <property type="term" value="C:cytosol"/>
    <property type="evidence" value="ECO:0007669"/>
    <property type="project" value="TreeGrafter"/>
</dbReference>
<dbReference type="AlphaFoldDB" id="A0A835LSE4"/>
<dbReference type="OrthoDB" id="15954at2759"/>
<keyword evidence="7 8" id="KW-0030">Aminoacyl-tRNA synthetase</keyword>
<feature type="domain" description="Leucyl-tRNA synthetase editing" evidence="10">
    <location>
        <begin position="138"/>
        <end position="262"/>
    </location>
</feature>
<protein>
    <recommendedName>
        <fullName evidence="2">leucine--tRNA ligase</fullName>
        <ecNumber evidence="2">6.1.1.4</ecNumber>
    </recommendedName>
</protein>
<dbReference type="SUPFAM" id="SSF52374">
    <property type="entry name" value="Nucleotidylyl transferase"/>
    <property type="match status" value="1"/>
</dbReference>
<dbReference type="PRINTS" id="PR00985">
    <property type="entry name" value="TRNASYNTHLEU"/>
</dbReference>
<evidence type="ECO:0000256" key="3">
    <source>
        <dbReference type="ARBA" id="ARBA00022598"/>
    </source>
</evidence>
<evidence type="ECO:0000259" key="10">
    <source>
        <dbReference type="Pfam" id="PF13603"/>
    </source>
</evidence>
<name>A0A835LSE4_9MAGN</name>
<dbReference type="GO" id="GO:0002161">
    <property type="term" value="F:aminoacyl-tRNA deacylase activity"/>
    <property type="evidence" value="ECO:0007669"/>
    <property type="project" value="InterPro"/>
</dbReference>
<dbReference type="Proteomes" id="UP000631114">
    <property type="component" value="Unassembled WGS sequence"/>
</dbReference>
<proteinExistence type="inferred from homology"/>